<accession>A0A0E0CCN7</accession>
<evidence type="ECO:0008006" key="4">
    <source>
        <dbReference type="Google" id="ProtNLM"/>
    </source>
</evidence>
<dbReference type="Proteomes" id="UP000008021">
    <property type="component" value="Chromosome 1"/>
</dbReference>
<feature type="region of interest" description="Disordered" evidence="1">
    <location>
        <begin position="62"/>
        <end position="104"/>
    </location>
</feature>
<organism evidence="2">
    <name type="scientific">Oryza meridionalis</name>
    <dbReference type="NCBI Taxonomy" id="40149"/>
    <lineage>
        <taxon>Eukaryota</taxon>
        <taxon>Viridiplantae</taxon>
        <taxon>Streptophyta</taxon>
        <taxon>Embryophyta</taxon>
        <taxon>Tracheophyta</taxon>
        <taxon>Spermatophyta</taxon>
        <taxon>Magnoliopsida</taxon>
        <taxon>Liliopsida</taxon>
        <taxon>Poales</taxon>
        <taxon>Poaceae</taxon>
        <taxon>BOP clade</taxon>
        <taxon>Oryzoideae</taxon>
        <taxon>Oryzeae</taxon>
        <taxon>Oryzinae</taxon>
        <taxon>Oryza</taxon>
    </lineage>
</organism>
<feature type="region of interest" description="Disordered" evidence="1">
    <location>
        <begin position="1"/>
        <end position="45"/>
    </location>
</feature>
<proteinExistence type="predicted"/>
<dbReference type="Gramene" id="OMERI01G40000.1">
    <property type="protein sequence ID" value="OMERI01G40000.1"/>
    <property type="gene ID" value="OMERI01G40000"/>
</dbReference>
<evidence type="ECO:0000256" key="1">
    <source>
        <dbReference type="SAM" id="MobiDB-lite"/>
    </source>
</evidence>
<reference evidence="2" key="2">
    <citation type="submission" date="2018-05" db="EMBL/GenBank/DDBJ databases">
        <title>OmerRS3 (Oryza meridionalis Reference Sequence Version 3).</title>
        <authorList>
            <person name="Zhang J."/>
            <person name="Kudrna D."/>
            <person name="Lee S."/>
            <person name="Talag J."/>
            <person name="Welchert J."/>
            <person name="Wing R.A."/>
        </authorList>
    </citation>
    <scope>NUCLEOTIDE SEQUENCE [LARGE SCALE GENOMIC DNA]</scope>
    <source>
        <strain evidence="2">cv. OR44</strain>
    </source>
</reference>
<evidence type="ECO:0000313" key="3">
    <source>
        <dbReference type="Proteomes" id="UP000008021"/>
    </source>
</evidence>
<keyword evidence="3" id="KW-1185">Reference proteome</keyword>
<reference evidence="2" key="1">
    <citation type="submission" date="2015-04" db="UniProtKB">
        <authorList>
            <consortium name="EnsemblPlants"/>
        </authorList>
    </citation>
    <scope>IDENTIFICATION</scope>
</reference>
<dbReference type="HOGENOM" id="CLU_2254414_0_0_1"/>
<dbReference type="EnsemblPlants" id="OMERI01G40000.1">
    <property type="protein sequence ID" value="OMERI01G40000.1"/>
    <property type="gene ID" value="OMERI01G40000"/>
</dbReference>
<dbReference type="AlphaFoldDB" id="A0A0E0CCN7"/>
<evidence type="ECO:0000313" key="2">
    <source>
        <dbReference type="EnsemblPlants" id="OMERI01G40000.1"/>
    </source>
</evidence>
<protein>
    <recommendedName>
        <fullName evidence="4">DUF834 domain-containing protein</fullName>
    </recommendedName>
</protein>
<name>A0A0E0CCN7_9ORYZ</name>
<sequence length="104" mass="10502">MAVGRRRGGGRSWRRGEARRGRAAASPGGDEAQTSNDGRSRMRRWLVTEADADEAAAVMEVEGASGGGGSGAGGGTGGRGGAAVELSGRLWELTTSGGGRSRTR</sequence>
<feature type="compositionally biased region" description="Gly residues" evidence="1">
    <location>
        <begin position="64"/>
        <end position="81"/>
    </location>
</feature>
<feature type="compositionally biased region" description="Basic residues" evidence="1">
    <location>
        <begin position="1"/>
        <end position="13"/>
    </location>
</feature>